<dbReference type="InterPro" id="IPR012878">
    <property type="entry name" value="Beta-AFase-like_GH127_cat"/>
</dbReference>
<name>A0A6A6PIG2_9PEZI</name>
<dbReference type="OrthoDB" id="654211at2759"/>
<dbReference type="GO" id="GO:0005975">
    <property type="term" value="P:carbohydrate metabolic process"/>
    <property type="evidence" value="ECO:0007669"/>
    <property type="project" value="InterPro"/>
</dbReference>
<proteinExistence type="predicted"/>
<dbReference type="InterPro" id="IPR049174">
    <property type="entry name" value="Beta-AFase-like"/>
</dbReference>
<evidence type="ECO:0000259" key="2">
    <source>
        <dbReference type="Pfam" id="PF20736"/>
    </source>
</evidence>
<dbReference type="RefSeq" id="XP_033586398.1">
    <property type="nucleotide sequence ID" value="XM_033734452.1"/>
</dbReference>
<dbReference type="Pfam" id="PF20737">
    <property type="entry name" value="Glyco_hydro127C"/>
    <property type="match status" value="1"/>
</dbReference>
<dbReference type="PANTHER" id="PTHR43465">
    <property type="entry name" value="DUF1680 DOMAIN PROTEIN (AFU_ORTHOLOGUE AFUA_1G08910)"/>
    <property type="match status" value="1"/>
</dbReference>
<dbReference type="InterPro" id="IPR049046">
    <property type="entry name" value="Beta-AFase-like_GH127_middle"/>
</dbReference>
<dbReference type="InterPro" id="IPR008928">
    <property type="entry name" value="6-hairpin_glycosidase_sf"/>
</dbReference>
<feature type="domain" description="Non-reducing end beta-L-arabinofuranosidase-like GH127 C-terminal" evidence="3">
    <location>
        <begin position="551"/>
        <end position="667"/>
    </location>
</feature>
<keyword evidence="5" id="KW-1185">Reference proteome</keyword>
<accession>A0A6A6PIG2</accession>
<dbReference type="Pfam" id="PF20736">
    <property type="entry name" value="Glyco_hydro127M"/>
    <property type="match status" value="1"/>
</dbReference>
<evidence type="ECO:0000313" key="5">
    <source>
        <dbReference type="Proteomes" id="UP000799767"/>
    </source>
</evidence>
<evidence type="ECO:0000313" key="4">
    <source>
        <dbReference type="EMBL" id="KAF2479828.1"/>
    </source>
</evidence>
<feature type="domain" description="Non-reducing end beta-L-arabinofuranosidase-like GH127 middle" evidence="2">
    <location>
        <begin position="450"/>
        <end position="531"/>
    </location>
</feature>
<reference evidence="4" key="1">
    <citation type="journal article" date="2020" name="Stud. Mycol.">
        <title>101 Dothideomycetes genomes: a test case for predicting lifestyles and emergence of pathogens.</title>
        <authorList>
            <person name="Haridas S."/>
            <person name="Albert R."/>
            <person name="Binder M."/>
            <person name="Bloem J."/>
            <person name="Labutti K."/>
            <person name="Salamov A."/>
            <person name="Andreopoulos B."/>
            <person name="Baker S."/>
            <person name="Barry K."/>
            <person name="Bills G."/>
            <person name="Bluhm B."/>
            <person name="Cannon C."/>
            <person name="Castanera R."/>
            <person name="Culley D."/>
            <person name="Daum C."/>
            <person name="Ezra D."/>
            <person name="Gonzalez J."/>
            <person name="Henrissat B."/>
            <person name="Kuo A."/>
            <person name="Liang C."/>
            <person name="Lipzen A."/>
            <person name="Lutzoni F."/>
            <person name="Magnuson J."/>
            <person name="Mondo S."/>
            <person name="Nolan M."/>
            <person name="Ohm R."/>
            <person name="Pangilinan J."/>
            <person name="Park H.-J."/>
            <person name="Ramirez L."/>
            <person name="Alfaro M."/>
            <person name="Sun H."/>
            <person name="Tritt A."/>
            <person name="Yoshinaga Y."/>
            <person name="Zwiers L.-H."/>
            <person name="Turgeon B."/>
            <person name="Goodwin S."/>
            <person name="Spatafora J."/>
            <person name="Crous P."/>
            <person name="Grigoriev I."/>
        </authorList>
    </citation>
    <scope>NUCLEOTIDE SEQUENCE</scope>
    <source>
        <strain evidence="4">CBS 113389</strain>
    </source>
</reference>
<dbReference type="AlphaFoldDB" id="A0A6A6PIG2"/>
<dbReference type="PANTHER" id="PTHR43465:SF2">
    <property type="entry name" value="DUF1680 DOMAIN PROTEIN (AFU_ORTHOLOGUE AFUA_1G08910)"/>
    <property type="match status" value="1"/>
</dbReference>
<protein>
    <recommendedName>
        <fullName evidence="6">Six-hairpin glycosidase-like protein</fullName>
    </recommendedName>
</protein>
<dbReference type="Pfam" id="PF07944">
    <property type="entry name" value="Beta-AFase-like_GH127_cat"/>
    <property type="match status" value="1"/>
</dbReference>
<evidence type="ECO:0000259" key="3">
    <source>
        <dbReference type="Pfam" id="PF20737"/>
    </source>
</evidence>
<dbReference type="GeneID" id="54475454"/>
<dbReference type="EMBL" id="MU001640">
    <property type="protein sequence ID" value="KAF2479828.1"/>
    <property type="molecule type" value="Genomic_DNA"/>
</dbReference>
<evidence type="ECO:0000259" key="1">
    <source>
        <dbReference type="Pfam" id="PF07944"/>
    </source>
</evidence>
<organism evidence="4 5">
    <name type="scientific">Neohortaea acidophila</name>
    <dbReference type="NCBI Taxonomy" id="245834"/>
    <lineage>
        <taxon>Eukaryota</taxon>
        <taxon>Fungi</taxon>
        <taxon>Dikarya</taxon>
        <taxon>Ascomycota</taxon>
        <taxon>Pezizomycotina</taxon>
        <taxon>Dothideomycetes</taxon>
        <taxon>Dothideomycetidae</taxon>
        <taxon>Mycosphaerellales</taxon>
        <taxon>Teratosphaeriaceae</taxon>
        <taxon>Neohortaea</taxon>
    </lineage>
</organism>
<dbReference type="InterPro" id="IPR049049">
    <property type="entry name" value="Beta-AFase-like_GH127_C"/>
</dbReference>
<feature type="domain" description="Non-reducing end beta-L-arabinofuranosidase-like GH127 catalytic" evidence="1">
    <location>
        <begin position="21"/>
        <end position="433"/>
    </location>
</feature>
<sequence length="685" mass="77664">MAYPQTSFVNTHIHPECLIGRRREVVMAHTLRYQLDVLKQTGRYDAFKLKWHPVYDEEPLVWPIPNHLFWDSDVGKWIEGACYFLRQHPMPDIDAAVQELVEMIEKAQQPDGYLNIHYTVVAPGKRFTNVKDMHEMYNAGHLIEAALAHEGVYKNGKLLNVMLKYVDLIDKTFGPGEGQLHGYPGHPEIELSLMRLYDHTHDPKHLALARYFLTERGNPTGMEGMHYYEWEAKKRGDDPAFKPAFYPDTRAHWYHQAHEPIVSQPTIEGHSVRATYLFAAYTDMLRVASKDDITPKHGAAMYRLWHNMVDRKMYVTGGIGAVRQWEGFGAEYFLPQSLDDGGCYSETCAAIGVMMWASQMLKLQQEANQLDGKIADVMELCLYNSVLTSMSANGKEFTYHNQLASSHNDVDKRCAWFTVACCPPNIMRLLGQIGGYVWGSENHNTSSPSIAVHLFVSSTHETLIGNEKTTISQTTQWPWEDTVQFSIEGSKNFDLKIRIPGWATQHVLQPECREAVLQSGYLTIPAAWLASNPKFSLKIPMKPRWVAPPLQTGQDVVALARGSVIYCVEDFDNEWVEDHFKTTFIDTIAPVEVHNTTKSSTGETWPALVLKDGCRVLSKQLEDGSPFTNYSTVRDQLRGAKAIPALKFVPYSLRSNRGGKGHMRVCLRKQPREAAHTQLQNGHAS</sequence>
<dbReference type="SUPFAM" id="SSF48208">
    <property type="entry name" value="Six-hairpin glycosidases"/>
    <property type="match status" value="1"/>
</dbReference>
<gene>
    <name evidence="4" type="ORF">BDY17DRAFT_302750</name>
</gene>
<dbReference type="Proteomes" id="UP000799767">
    <property type="component" value="Unassembled WGS sequence"/>
</dbReference>
<evidence type="ECO:0008006" key="6">
    <source>
        <dbReference type="Google" id="ProtNLM"/>
    </source>
</evidence>